<gene>
    <name evidence="1" type="ORF">LTR16_002899</name>
</gene>
<protein>
    <submittedName>
        <fullName evidence="1">Uncharacterized protein</fullName>
    </submittedName>
</protein>
<dbReference type="PANTHER" id="PTHR30605:SF0">
    <property type="entry name" value="ANHYDRO-N-ACETYLMURAMIC ACID KINASE"/>
    <property type="match status" value="1"/>
</dbReference>
<comment type="caution">
    <text evidence="1">The sequence shown here is derived from an EMBL/GenBank/DDBJ whole genome shotgun (WGS) entry which is preliminary data.</text>
</comment>
<dbReference type="Proteomes" id="UP001357485">
    <property type="component" value="Unassembled WGS sequence"/>
</dbReference>
<evidence type="ECO:0000313" key="2">
    <source>
        <dbReference type="Proteomes" id="UP001357485"/>
    </source>
</evidence>
<dbReference type="Pfam" id="PF03702">
    <property type="entry name" value="AnmK"/>
    <property type="match status" value="1"/>
</dbReference>
<keyword evidence="2" id="KW-1185">Reference proteome</keyword>
<dbReference type="EMBL" id="JAVRRA010024877">
    <property type="protein sequence ID" value="KAK5127258.1"/>
    <property type="molecule type" value="Genomic_DNA"/>
</dbReference>
<sequence>MNSGMLMDAVDCALCEFYQGTTTSYMKMKLLTYEELQHHDEIKKRVLRLIRENKTTTKEMAQVNVSSGIDLADAVLRMLKNANLTLDDVDVVSTHDRTIWLLSMPRGKQIKAALTMAEGSILAKILNKTIVNDFRVHEHFYGR</sequence>
<dbReference type="InterPro" id="IPR005338">
    <property type="entry name" value="Anhydro_N_Ac-Mur_kinase"/>
</dbReference>
<reference evidence="1 2" key="1">
    <citation type="submission" date="2023-08" db="EMBL/GenBank/DDBJ databases">
        <title>Black Yeasts Isolated from many extreme environments.</title>
        <authorList>
            <person name="Coleine C."/>
            <person name="Stajich J.E."/>
            <person name="Selbmann L."/>
        </authorList>
    </citation>
    <scope>NUCLEOTIDE SEQUENCE [LARGE SCALE GENOMIC DNA]</scope>
    <source>
        <strain evidence="1 2">CCFEE 536</strain>
    </source>
</reference>
<evidence type="ECO:0000313" key="1">
    <source>
        <dbReference type="EMBL" id="KAK5127258.1"/>
    </source>
</evidence>
<name>A0ABR0KUU6_9PEZI</name>
<dbReference type="Gene3D" id="3.30.420.40">
    <property type="match status" value="1"/>
</dbReference>
<dbReference type="PANTHER" id="PTHR30605">
    <property type="entry name" value="ANHYDRO-N-ACETYLMURAMIC ACID KINASE"/>
    <property type="match status" value="1"/>
</dbReference>
<organism evidence="1 2">
    <name type="scientific">Cryomyces antarcticus</name>
    <dbReference type="NCBI Taxonomy" id="329879"/>
    <lineage>
        <taxon>Eukaryota</taxon>
        <taxon>Fungi</taxon>
        <taxon>Dikarya</taxon>
        <taxon>Ascomycota</taxon>
        <taxon>Pezizomycotina</taxon>
        <taxon>Dothideomycetes</taxon>
        <taxon>Dothideomycetes incertae sedis</taxon>
        <taxon>Cryomyces</taxon>
    </lineage>
</organism>
<proteinExistence type="predicted"/>
<accession>A0ABR0KUU6</accession>